<evidence type="ECO:0000256" key="1">
    <source>
        <dbReference type="ARBA" id="ARBA00004496"/>
    </source>
</evidence>
<protein>
    <submittedName>
        <fullName evidence="13">DNA-binding response regulator, AraC family</fullName>
    </submittedName>
</protein>
<dbReference type="Gene3D" id="1.10.10.60">
    <property type="entry name" value="Homeodomain-like"/>
    <property type="match status" value="2"/>
</dbReference>
<keyword evidence="2" id="KW-0963">Cytoplasm</keyword>
<dbReference type="SMART" id="SM00342">
    <property type="entry name" value="HTH_ARAC"/>
    <property type="match status" value="1"/>
</dbReference>
<evidence type="ECO:0000256" key="10">
    <source>
        <dbReference type="SAM" id="MobiDB-lite"/>
    </source>
</evidence>
<dbReference type="PROSITE" id="PS01124">
    <property type="entry name" value="HTH_ARAC_FAMILY_2"/>
    <property type="match status" value="1"/>
</dbReference>
<feature type="domain" description="Response regulatory" evidence="12">
    <location>
        <begin position="3"/>
        <end position="120"/>
    </location>
</feature>
<evidence type="ECO:0000256" key="5">
    <source>
        <dbReference type="ARBA" id="ARBA00023015"/>
    </source>
</evidence>
<keyword evidence="5" id="KW-0805">Transcription regulation</keyword>
<dbReference type="GO" id="GO:0005737">
    <property type="term" value="C:cytoplasm"/>
    <property type="evidence" value="ECO:0007669"/>
    <property type="project" value="UniProtKB-SubCell"/>
</dbReference>
<feature type="domain" description="HTH araC/xylS-type" evidence="11">
    <location>
        <begin position="407"/>
        <end position="504"/>
    </location>
</feature>
<comment type="caution">
    <text evidence="13">The sequence shown here is derived from an EMBL/GenBank/DDBJ whole genome shotgun (WGS) entry which is preliminary data.</text>
</comment>
<accession>A0A2N5NBW9</accession>
<evidence type="ECO:0000259" key="12">
    <source>
        <dbReference type="PROSITE" id="PS50110"/>
    </source>
</evidence>
<keyword evidence="4" id="KW-0902">Two-component regulatory system</keyword>
<dbReference type="Gene3D" id="3.40.50.2300">
    <property type="match status" value="1"/>
</dbReference>
<dbReference type="Pfam" id="PF12833">
    <property type="entry name" value="HTH_18"/>
    <property type="match status" value="1"/>
</dbReference>
<proteinExistence type="predicted"/>
<dbReference type="PROSITE" id="PS50110">
    <property type="entry name" value="RESPONSE_REGULATORY"/>
    <property type="match status" value="1"/>
</dbReference>
<dbReference type="SUPFAM" id="SSF46689">
    <property type="entry name" value="Homeodomain-like"/>
    <property type="match status" value="2"/>
</dbReference>
<dbReference type="InterPro" id="IPR018060">
    <property type="entry name" value="HTH_AraC"/>
</dbReference>
<dbReference type="SUPFAM" id="SSF52172">
    <property type="entry name" value="CheY-like"/>
    <property type="match status" value="1"/>
</dbReference>
<gene>
    <name evidence="13" type="ORF">B8V81_0730</name>
</gene>
<feature type="coiled-coil region" evidence="9">
    <location>
        <begin position="376"/>
        <end position="403"/>
    </location>
</feature>
<keyword evidence="6 13" id="KW-0238">DNA-binding</keyword>
<evidence type="ECO:0000256" key="2">
    <source>
        <dbReference type="ARBA" id="ARBA00022490"/>
    </source>
</evidence>
<dbReference type="Pfam" id="PF00072">
    <property type="entry name" value="Response_reg"/>
    <property type="match status" value="1"/>
</dbReference>
<keyword evidence="3 8" id="KW-0597">Phosphoprotein</keyword>
<keyword evidence="14" id="KW-1185">Reference proteome</keyword>
<dbReference type="EMBL" id="NFEZ01000002">
    <property type="protein sequence ID" value="PLT47823.1"/>
    <property type="molecule type" value="Genomic_DNA"/>
</dbReference>
<keyword evidence="7" id="KW-0804">Transcription</keyword>
<dbReference type="CDD" id="cd17536">
    <property type="entry name" value="REC_YesN-like"/>
    <property type="match status" value="1"/>
</dbReference>
<dbReference type="PROSITE" id="PS00041">
    <property type="entry name" value="HTH_ARAC_FAMILY_1"/>
    <property type="match status" value="1"/>
</dbReference>
<reference evidence="13 14" key="1">
    <citation type="submission" date="2017-05" db="EMBL/GenBank/DDBJ databases">
        <title>Functional genome analysis of Paenibacillus pasadenensis strain R16: insights on endophytic life style and antifungal activity.</title>
        <authorList>
            <person name="Passera A."/>
            <person name="Marcolungo L."/>
            <person name="Casati P."/>
            <person name="Brasca M."/>
            <person name="Quaglino F."/>
            <person name="Delledonne M."/>
        </authorList>
    </citation>
    <scope>NUCLEOTIDE SEQUENCE [LARGE SCALE GENOMIC DNA]</scope>
    <source>
        <strain evidence="13 14">R16</strain>
    </source>
</reference>
<dbReference type="InterPro" id="IPR018062">
    <property type="entry name" value="HTH_AraC-typ_CS"/>
</dbReference>
<evidence type="ECO:0000256" key="6">
    <source>
        <dbReference type="ARBA" id="ARBA00023125"/>
    </source>
</evidence>
<evidence type="ECO:0000259" key="11">
    <source>
        <dbReference type="PROSITE" id="PS01124"/>
    </source>
</evidence>
<sequence>MFKLLIVDDEPAIREGLQTLVDWERHGFRVAGLGVDGEDGLRLFRELEPDLVVVDIRMPKRSGLELVEEIRRSDRACRVLVLSGHADFAYAQQAIRLGIEGYLLKPVDEEELEAYAERISQSLREERRETGGGPDGPDREAALLALLDGSADAPDEAEAAELAGGPGPWRVLLVEPPEGDAAGAERLRERLSAHAAGAGLGPAVRSAGAAALLVPGGDAGRRLARRLLEAALPEAGCTAALGADAGAAELARSCREAAELLRHRFALEPDFVHERLPQPLAARLGADGAGGGPPGPEETAQLAKRLVQSIETGNRERLRETLAEAAWSFAAADSSRPALAGAMAELCGLALAELASAVDGFAPAAHAGLAAGVYRQARLGGLLAELERQLAELSAKLDAGDSGSVMRRMLAYMERHYAEPLRLEMLAGLYGYNSGYLGKLFKSHTGLSFNAYLDQLRIERAIAMLEGGMKVRQAAEKVGYGNVDYFHAKFKKATGKPPSSYKKSSGADPGLS</sequence>
<dbReference type="InterPro" id="IPR011006">
    <property type="entry name" value="CheY-like_superfamily"/>
</dbReference>
<dbReference type="GO" id="GO:0000160">
    <property type="term" value="P:phosphorelay signal transduction system"/>
    <property type="evidence" value="ECO:0007669"/>
    <property type="project" value="UniProtKB-KW"/>
</dbReference>
<dbReference type="InterPro" id="IPR051552">
    <property type="entry name" value="HptR"/>
</dbReference>
<dbReference type="RefSeq" id="WP_180968373.1">
    <property type="nucleotide sequence ID" value="NZ_NFEZ01000002.1"/>
</dbReference>
<feature type="region of interest" description="Disordered" evidence="10">
    <location>
        <begin position="493"/>
        <end position="512"/>
    </location>
</feature>
<evidence type="ECO:0000256" key="8">
    <source>
        <dbReference type="PROSITE-ProRule" id="PRU00169"/>
    </source>
</evidence>
<name>A0A2N5NBW9_9BACL</name>
<dbReference type="GO" id="GO:0043565">
    <property type="term" value="F:sequence-specific DNA binding"/>
    <property type="evidence" value="ECO:0007669"/>
    <property type="project" value="InterPro"/>
</dbReference>
<evidence type="ECO:0000256" key="9">
    <source>
        <dbReference type="SAM" id="Coils"/>
    </source>
</evidence>
<dbReference type="PANTHER" id="PTHR42713">
    <property type="entry name" value="HISTIDINE KINASE-RELATED"/>
    <property type="match status" value="1"/>
</dbReference>
<dbReference type="InterPro" id="IPR001789">
    <property type="entry name" value="Sig_transdc_resp-reg_receiver"/>
</dbReference>
<dbReference type="GO" id="GO:0003700">
    <property type="term" value="F:DNA-binding transcription factor activity"/>
    <property type="evidence" value="ECO:0007669"/>
    <property type="project" value="InterPro"/>
</dbReference>
<evidence type="ECO:0000256" key="3">
    <source>
        <dbReference type="ARBA" id="ARBA00022553"/>
    </source>
</evidence>
<keyword evidence="9" id="KW-0175">Coiled coil</keyword>
<dbReference type="AlphaFoldDB" id="A0A2N5NBW9"/>
<evidence type="ECO:0000256" key="7">
    <source>
        <dbReference type="ARBA" id="ARBA00023163"/>
    </source>
</evidence>
<evidence type="ECO:0000313" key="14">
    <source>
        <dbReference type="Proteomes" id="UP000234789"/>
    </source>
</evidence>
<comment type="subcellular location">
    <subcellularLocation>
        <location evidence="1">Cytoplasm</location>
    </subcellularLocation>
</comment>
<dbReference type="PANTHER" id="PTHR42713:SF3">
    <property type="entry name" value="TRANSCRIPTIONAL REGULATORY PROTEIN HPTR"/>
    <property type="match status" value="1"/>
</dbReference>
<dbReference type="InterPro" id="IPR009057">
    <property type="entry name" value="Homeodomain-like_sf"/>
</dbReference>
<evidence type="ECO:0000313" key="13">
    <source>
        <dbReference type="EMBL" id="PLT47823.1"/>
    </source>
</evidence>
<dbReference type="Proteomes" id="UP000234789">
    <property type="component" value="Unassembled WGS sequence"/>
</dbReference>
<organism evidence="13 14">
    <name type="scientific">Paenibacillus pasadenensis</name>
    <dbReference type="NCBI Taxonomy" id="217090"/>
    <lineage>
        <taxon>Bacteria</taxon>
        <taxon>Bacillati</taxon>
        <taxon>Bacillota</taxon>
        <taxon>Bacilli</taxon>
        <taxon>Bacillales</taxon>
        <taxon>Paenibacillaceae</taxon>
        <taxon>Paenibacillus</taxon>
    </lineage>
</organism>
<feature type="modified residue" description="4-aspartylphosphate" evidence="8">
    <location>
        <position position="55"/>
    </location>
</feature>
<evidence type="ECO:0000256" key="4">
    <source>
        <dbReference type="ARBA" id="ARBA00023012"/>
    </source>
</evidence>
<dbReference type="SMART" id="SM00448">
    <property type="entry name" value="REC"/>
    <property type="match status" value="1"/>
</dbReference>